<dbReference type="AlphaFoldDB" id="A1A704"/>
<name>A1A704_DROME</name>
<evidence type="ECO:0000256" key="1">
    <source>
        <dbReference type="SAM" id="MobiDB-lite"/>
    </source>
</evidence>
<protein>
    <submittedName>
        <fullName evidence="2">IP17341p</fullName>
    </submittedName>
</protein>
<sequence>MSGLLALLHVQKDALHFGADHSHKVNKINPRISQSQAAGTTKDICSQSARLPTSSS</sequence>
<reference evidence="2" key="1">
    <citation type="submission" date="2006-12" db="EMBL/GenBank/DDBJ databases">
        <authorList>
            <person name="Stapleton M."/>
            <person name="Carlson J."/>
            <person name="Frise E."/>
            <person name="Kapadia B."/>
            <person name="Park S."/>
            <person name="Wan K."/>
            <person name="Yu C."/>
            <person name="Celniker S."/>
        </authorList>
    </citation>
    <scope>NUCLEOTIDE SEQUENCE</scope>
</reference>
<organism evidence="2">
    <name type="scientific">Drosophila melanogaster</name>
    <name type="common">Fruit fly</name>
    <dbReference type="NCBI Taxonomy" id="7227"/>
    <lineage>
        <taxon>Eukaryota</taxon>
        <taxon>Metazoa</taxon>
        <taxon>Ecdysozoa</taxon>
        <taxon>Arthropoda</taxon>
        <taxon>Hexapoda</taxon>
        <taxon>Insecta</taxon>
        <taxon>Pterygota</taxon>
        <taxon>Neoptera</taxon>
        <taxon>Endopterygota</taxon>
        <taxon>Diptera</taxon>
        <taxon>Brachycera</taxon>
        <taxon>Muscomorpha</taxon>
        <taxon>Ephydroidea</taxon>
        <taxon>Drosophilidae</taxon>
        <taxon>Drosophila</taxon>
        <taxon>Sophophora</taxon>
    </lineage>
</organism>
<feature type="region of interest" description="Disordered" evidence="1">
    <location>
        <begin position="31"/>
        <end position="56"/>
    </location>
</feature>
<dbReference type="EMBL" id="BT029677">
    <property type="protein sequence ID" value="ABL75734.1"/>
    <property type="molecule type" value="mRNA"/>
</dbReference>
<proteinExistence type="evidence at transcript level"/>
<evidence type="ECO:0000313" key="2">
    <source>
        <dbReference type="EMBL" id="ABL75734.1"/>
    </source>
</evidence>
<accession>A1A704</accession>